<dbReference type="AlphaFoldDB" id="A0AAD8YAG3"/>
<comment type="caution">
    <text evidence="1">The sequence shown here is derived from an EMBL/GenBank/DDBJ whole genome shotgun (WGS) entry which is preliminary data.</text>
</comment>
<proteinExistence type="predicted"/>
<dbReference type="Proteomes" id="UP001224775">
    <property type="component" value="Unassembled WGS sequence"/>
</dbReference>
<name>A0AAD8YAG3_9STRA</name>
<organism evidence="1 2">
    <name type="scientific">Skeletonema marinoi</name>
    <dbReference type="NCBI Taxonomy" id="267567"/>
    <lineage>
        <taxon>Eukaryota</taxon>
        <taxon>Sar</taxon>
        <taxon>Stramenopiles</taxon>
        <taxon>Ochrophyta</taxon>
        <taxon>Bacillariophyta</taxon>
        <taxon>Coscinodiscophyceae</taxon>
        <taxon>Thalassiosirophycidae</taxon>
        <taxon>Thalassiosirales</taxon>
        <taxon>Skeletonemataceae</taxon>
        <taxon>Skeletonema</taxon>
        <taxon>Skeletonema marinoi-dohrnii complex</taxon>
    </lineage>
</organism>
<protein>
    <submittedName>
        <fullName evidence="1">Uncharacterized protein</fullName>
    </submittedName>
</protein>
<evidence type="ECO:0000313" key="2">
    <source>
        <dbReference type="Proteomes" id="UP001224775"/>
    </source>
</evidence>
<accession>A0AAD8YAG3</accession>
<keyword evidence="2" id="KW-1185">Reference proteome</keyword>
<gene>
    <name evidence="1" type="ORF">QTG54_007324</name>
</gene>
<evidence type="ECO:0000313" key="1">
    <source>
        <dbReference type="EMBL" id="KAK1741751.1"/>
    </source>
</evidence>
<dbReference type="EMBL" id="JATAAI010000012">
    <property type="protein sequence ID" value="KAK1741751.1"/>
    <property type="molecule type" value="Genomic_DNA"/>
</dbReference>
<sequence length="123" mass="14194">MSCSRSKIAPISIKAQRQQISKRRQHVEKMIGVRNANRNMKFKRIPAAHKGQKQYPSQDQFSTISGGVLENYIGVYEGLRRHKLVYPVLYIQVLTELINLVFSAIDCVQYFTLHRVPTFTSLI</sequence>
<reference evidence="1" key="1">
    <citation type="submission" date="2023-06" db="EMBL/GenBank/DDBJ databases">
        <title>Survivors Of The Sea: Transcriptome response of Skeletonema marinoi to long-term dormancy.</title>
        <authorList>
            <person name="Pinder M.I.M."/>
            <person name="Kourtchenko O."/>
            <person name="Robertson E.K."/>
            <person name="Larsson T."/>
            <person name="Maumus F."/>
            <person name="Osuna-Cruz C.M."/>
            <person name="Vancaester E."/>
            <person name="Stenow R."/>
            <person name="Vandepoele K."/>
            <person name="Ploug H."/>
            <person name="Bruchert V."/>
            <person name="Godhe A."/>
            <person name="Topel M."/>
        </authorList>
    </citation>
    <scope>NUCLEOTIDE SEQUENCE</scope>
    <source>
        <strain evidence="1">R05AC</strain>
    </source>
</reference>